<dbReference type="EMBL" id="QXGC01009145">
    <property type="protein sequence ID" value="KAE9157965.1"/>
    <property type="molecule type" value="Genomic_DNA"/>
</dbReference>
<evidence type="ECO:0000256" key="1">
    <source>
        <dbReference type="SAM" id="MobiDB-lite"/>
    </source>
</evidence>
<dbReference type="Proteomes" id="UP000476176">
    <property type="component" value="Unassembled WGS sequence"/>
</dbReference>
<evidence type="ECO:0000313" key="3">
    <source>
        <dbReference type="Proteomes" id="UP000476176"/>
    </source>
</evidence>
<accession>A0A6G0M8C0</accession>
<evidence type="ECO:0000313" key="2">
    <source>
        <dbReference type="EMBL" id="KAE9157965.1"/>
    </source>
</evidence>
<comment type="caution">
    <text evidence="2">The sequence shown here is derived from an EMBL/GenBank/DDBJ whole genome shotgun (WGS) entry which is preliminary data.</text>
</comment>
<sequence>MPVLAPAAMVARPRRSRRRTTPEPPPLLLLQMQTLVRAEAQAAALALARAAALAVAQVVVLAADRVPQLVVQALRLRRRTASSARCKEWVFVDKVCVMECAVSARSQWSRPRVFPARQQQA</sequence>
<feature type="compositionally biased region" description="Low complexity" evidence="1">
    <location>
        <begin position="1"/>
        <end position="11"/>
    </location>
</feature>
<organism evidence="2 3">
    <name type="scientific">Phytophthora fragariae</name>
    <dbReference type="NCBI Taxonomy" id="53985"/>
    <lineage>
        <taxon>Eukaryota</taxon>
        <taxon>Sar</taxon>
        <taxon>Stramenopiles</taxon>
        <taxon>Oomycota</taxon>
        <taxon>Peronosporomycetes</taxon>
        <taxon>Peronosporales</taxon>
        <taxon>Peronosporaceae</taxon>
        <taxon>Phytophthora</taxon>
    </lineage>
</organism>
<protein>
    <submittedName>
        <fullName evidence="2">Uncharacterized protein</fullName>
    </submittedName>
</protein>
<feature type="region of interest" description="Disordered" evidence="1">
    <location>
        <begin position="1"/>
        <end position="24"/>
    </location>
</feature>
<dbReference type="AlphaFoldDB" id="A0A6G0M8C0"/>
<proteinExistence type="predicted"/>
<reference evidence="2 3" key="1">
    <citation type="submission" date="2018-09" db="EMBL/GenBank/DDBJ databases">
        <title>Genomic investigation of the strawberry pathogen Phytophthora fragariae indicates pathogenicity is determined by transcriptional variation in three key races.</title>
        <authorList>
            <person name="Adams T.M."/>
            <person name="Armitage A.D."/>
            <person name="Sobczyk M.K."/>
            <person name="Bates H.J."/>
            <person name="Dunwell J.M."/>
            <person name="Nellist C.F."/>
            <person name="Harrison R.J."/>
        </authorList>
    </citation>
    <scope>NUCLEOTIDE SEQUENCE [LARGE SCALE GENOMIC DNA]</scope>
    <source>
        <strain evidence="2 3">BC-23</strain>
    </source>
</reference>
<name>A0A6G0M8C0_9STRA</name>
<gene>
    <name evidence="2" type="ORF">PF004_g32030</name>
</gene>